<name>A0A0C3JPX4_PISTI</name>
<keyword evidence="2" id="KW-1185">Reference proteome</keyword>
<sequence length="49" mass="5481">MPSACRKRCNAQEPYTWQLDAAEAFSLALDCSGGRNRCRENPAVHIPFV</sequence>
<accession>A0A0C3JPX4</accession>
<dbReference type="Proteomes" id="UP000054217">
    <property type="component" value="Unassembled WGS sequence"/>
</dbReference>
<reference evidence="1 2" key="1">
    <citation type="submission" date="2014-04" db="EMBL/GenBank/DDBJ databases">
        <authorList>
            <consortium name="DOE Joint Genome Institute"/>
            <person name="Kuo A."/>
            <person name="Kohler A."/>
            <person name="Costa M.D."/>
            <person name="Nagy L.G."/>
            <person name="Floudas D."/>
            <person name="Copeland A."/>
            <person name="Barry K.W."/>
            <person name="Cichocki N."/>
            <person name="Veneault-Fourrey C."/>
            <person name="LaButti K."/>
            <person name="Lindquist E.A."/>
            <person name="Lipzen A."/>
            <person name="Lundell T."/>
            <person name="Morin E."/>
            <person name="Murat C."/>
            <person name="Sun H."/>
            <person name="Tunlid A."/>
            <person name="Henrissat B."/>
            <person name="Grigoriev I.V."/>
            <person name="Hibbett D.S."/>
            <person name="Martin F."/>
            <person name="Nordberg H.P."/>
            <person name="Cantor M.N."/>
            <person name="Hua S.X."/>
        </authorList>
    </citation>
    <scope>NUCLEOTIDE SEQUENCE [LARGE SCALE GENOMIC DNA]</scope>
    <source>
        <strain evidence="1 2">Marx 270</strain>
    </source>
</reference>
<dbReference type="OrthoDB" id="2750815at2759"/>
<dbReference type="HOGENOM" id="CLU_3143639_0_0_1"/>
<evidence type="ECO:0000313" key="2">
    <source>
        <dbReference type="Proteomes" id="UP000054217"/>
    </source>
</evidence>
<dbReference type="AlphaFoldDB" id="A0A0C3JPX4"/>
<proteinExistence type="predicted"/>
<evidence type="ECO:0000313" key="1">
    <source>
        <dbReference type="EMBL" id="KIO11238.1"/>
    </source>
</evidence>
<dbReference type="InParanoid" id="A0A0C3JPX4"/>
<organism evidence="1 2">
    <name type="scientific">Pisolithus tinctorius Marx 270</name>
    <dbReference type="NCBI Taxonomy" id="870435"/>
    <lineage>
        <taxon>Eukaryota</taxon>
        <taxon>Fungi</taxon>
        <taxon>Dikarya</taxon>
        <taxon>Basidiomycota</taxon>
        <taxon>Agaricomycotina</taxon>
        <taxon>Agaricomycetes</taxon>
        <taxon>Agaricomycetidae</taxon>
        <taxon>Boletales</taxon>
        <taxon>Sclerodermatineae</taxon>
        <taxon>Pisolithaceae</taxon>
        <taxon>Pisolithus</taxon>
    </lineage>
</organism>
<protein>
    <submittedName>
        <fullName evidence="1">Uncharacterized protein</fullName>
    </submittedName>
</protein>
<gene>
    <name evidence="1" type="ORF">M404DRAFT_967390</name>
</gene>
<dbReference type="EMBL" id="KN831950">
    <property type="protein sequence ID" value="KIO11238.1"/>
    <property type="molecule type" value="Genomic_DNA"/>
</dbReference>
<reference evidence="2" key="2">
    <citation type="submission" date="2015-01" db="EMBL/GenBank/DDBJ databases">
        <title>Evolutionary Origins and Diversification of the Mycorrhizal Mutualists.</title>
        <authorList>
            <consortium name="DOE Joint Genome Institute"/>
            <consortium name="Mycorrhizal Genomics Consortium"/>
            <person name="Kohler A."/>
            <person name="Kuo A."/>
            <person name="Nagy L.G."/>
            <person name="Floudas D."/>
            <person name="Copeland A."/>
            <person name="Barry K.W."/>
            <person name="Cichocki N."/>
            <person name="Veneault-Fourrey C."/>
            <person name="LaButti K."/>
            <person name="Lindquist E.A."/>
            <person name="Lipzen A."/>
            <person name="Lundell T."/>
            <person name="Morin E."/>
            <person name="Murat C."/>
            <person name="Riley R."/>
            <person name="Ohm R."/>
            <person name="Sun H."/>
            <person name="Tunlid A."/>
            <person name="Henrissat B."/>
            <person name="Grigoriev I.V."/>
            <person name="Hibbett D.S."/>
            <person name="Martin F."/>
        </authorList>
    </citation>
    <scope>NUCLEOTIDE SEQUENCE [LARGE SCALE GENOMIC DNA]</scope>
    <source>
        <strain evidence="2">Marx 270</strain>
    </source>
</reference>